<reference evidence="1" key="2">
    <citation type="submission" date="2021-01" db="EMBL/GenBank/DDBJ databases">
        <authorList>
            <person name="Schikora-Tamarit M.A."/>
        </authorList>
    </citation>
    <scope>NUCLEOTIDE SEQUENCE</scope>
    <source>
        <strain evidence="1">CBS6075</strain>
    </source>
</reference>
<proteinExistence type="predicted"/>
<dbReference type="RefSeq" id="XP_046064715.1">
    <property type="nucleotide sequence ID" value="XM_046203308.1"/>
</dbReference>
<dbReference type="EMBL" id="JAEUBE010000055">
    <property type="protein sequence ID" value="KAH3671539.1"/>
    <property type="molecule type" value="Genomic_DNA"/>
</dbReference>
<protein>
    <submittedName>
        <fullName evidence="1">Uncharacterized protein</fullName>
    </submittedName>
</protein>
<comment type="caution">
    <text evidence="1">The sequence shown here is derived from an EMBL/GenBank/DDBJ whole genome shotgun (WGS) entry which is preliminary data.</text>
</comment>
<dbReference type="GeneID" id="70232210"/>
<organism evidence="1 2">
    <name type="scientific">Ogataea philodendri</name>
    <dbReference type="NCBI Taxonomy" id="1378263"/>
    <lineage>
        <taxon>Eukaryota</taxon>
        <taxon>Fungi</taxon>
        <taxon>Dikarya</taxon>
        <taxon>Ascomycota</taxon>
        <taxon>Saccharomycotina</taxon>
        <taxon>Pichiomycetes</taxon>
        <taxon>Pichiales</taxon>
        <taxon>Pichiaceae</taxon>
        <taxon>Ogataea</taxon>
    </lineage>
</organism>
<accession>A0A9P8TAE9</accession>
<gene>
    <name evidence="1" type="ORF">OGAPHI_000242</name>
</gene>
<dbReference type="Proteomes" id="UP000769157">
    <property type="component" value="Unassembled WGS sequence"/>
</dbReference>
<name>A0A9P8TAE9_9ASCO</name>
<keyword evidence="2" id="KW-1185">Reference proteome</keyword>
<evidence type="ECO:0000313" key="1">
    <source>
        <dbReference type="EMBL" id="KAH3671539.1"/>
    </source>
</evidence>
<sequence length="148" mass="16256">MVQGLGPLEVVEIFFELLQFLGTGVAIVHDAELALAVVLGAAHHPRKSGRLDLLHALLHLWLCLSGSNGEQTRVQSHHQMFVIRRHTATQDPATKLPAKLDIPVHRLRVKHLQMSVDRTGQHSALASVREARDRLAEVGKAPCVLARG</sequence>
<reference evidence="1" key="1">
    <citation type="journal article" date="2021" name="Open Biol.">
        <title>Shared evolutionary footprints suggest mitochondrial oxidative damage underlies multiple complex I losses in fungi.</title>
        <authorList>
            <person name="Schikora-Tamarit M.A."/>
            <person name="Marcet-Houben M."/>
            <person name="Nosek J."/>
            <person name="Gabaldon T."/>
        </authorList>
    </citation>
    <scope>NUCLEOTIDE SEQUENCE</scope>
    <source>
        <strain evidence="1">CBS6075</strain>
    </source>
</reference>
<dbReference type="AlphaFoldDB" id="A0A9P8TAE9"/>
<evidence type="ECO:0000313" key="2">
    <source>
        <dbReference type="Proteomes" id="UP000769157"/>
    </source>
</evidence>